<name>A0A1Y3PTY5_9BACI</name>
<sequence length="137" mass="15805">MMTDKLLPVIDPESRYFWEMCAQEKLMIQQCEDCGKHVFYPRSICPHCMSNRLRWVESSGRGRVYSYTVARRPGGPGFEKEVPYIVAIIELEEGVRMMSTIVDIPIEEVRCGMPVQVVFEKLTEEITLPKFAARLEG</sequence>
<dbReference type="PANTHER" id="PTHR34075">
    <property type="entry name" value="BLR3430 PROTEIN"/>
    <property type="match status" value="1"/>
</dbReference>
<dbReference type="Gene3D" id="6.10.30.10">
    <property type="match status" value="1"/>
</dbReference>
<protein>
    <recommendedName>
        <fullName evidence="5">Nucleic acid-binding protein</fullName>
    </recommendedName>
</protein>
<comment type="caution">
    <text evidence="3">The sequence shown here is derived from an EMBL/GenBank/DDBJ whole genome shotgun (WGS) entry which is preliminary data.</text>
</comment>
<dbReference type="Proteomes" id="UP000196475">
    <property type="component" value="Unassembled WGS sequence"/>
</dbReference>
<proteinExistence type="predicted"/>
<dbReference type="AlphaFoldDB" id="A0A1Y3PTY5"/>
<feature type="domain" description="ChsH2 C-terminal OB-fold" evidence="1">
    <location>
        <begin position="55"/>
        <end position="120"/>
    </location>
</feature>
<dbReference type="InterPro" id="IPR022002">
    <property type="entry name" value="ChsH2_Znr"/>
</dbReference>
<reference evidence="4" key="1">
    <citation type="submission" date="2016-06" db="EMBL/GenBank/DDBJ databases">
        <authorList>
            <person name="Nascimento L."/>
            <person name="Pereira R.V."/>
            <person name="Martins L.F."/>
            <person name="Quaggio R.B."/>
            <person name="Silva A.M."/>
            <person name="Setubal J.C."/>
        </authorList>
    </citation>
    <scope>NUCLEOTIDE SEQUENCE [LARGE SCALE GENOMIC DNA]</scope>
</reference>
<evidence type="ECO:0000259" key="1">
    <source>
        <dbReference type="Pfam" id="PF01796"/>
    </source>
</evidence>
<dbReference type="InterPro" id="IPR052513">
    <property type="entry name" value="Thioester_dehydratase-like"/>
</dbReference>
<organism evidence="3 4">
    <name type="scientific">Bacillus thermozeamaize</name>
    <dbReference type="NCBI Taxonomy" id="230954"/>
    <lineage>
        <taxon>Bacteria</taxon>
        <taxon>Bacillati</taxon>
        <taxon>Bacillota</taxon>
        <taxon>Bacilli</taxon>
        <taxon>Bacillales</taxon>
        <taxon>Bacillaceae</taxon>
        <taxon>Bacillus</taxon>
    </lineage>
</organism>
<gene>
    <name evidence="3" type="ORF">BAA01_07005</name>
</gene>
<dbReference type="InterPro" id="IPR002878">
    <property type="entry name" value="ChsH2_C"/>
</dbReference>
<dbReference type="PANTHER" id="PTHR34075:SF5">
    <property type="entry name" value="BLR3430 PROTEIN"/>
    <property type="match status" value="1"/>
</dbReference>
<evidence type="ECO:0000259" key="2">
    <source>
        <dbReference type="Pfam" id="PF12172"/>
    </source>
</evidence>
<evidence type="ECO:0008006" key="5">
    <source>
        <dbReference type="Google" id="ProtNLM"/>
    </source>
</evidence>
<dbReference type="InterPro" id="IPR012340">
    <property type="entry name" value="NA-bd_OB-fold"/>
</dbReference>
<evidence type="ECO:0000313" key="3">
    <source>
        <dbReference type="EMBL" id="OUM90835.1"/>
    </source>
</evidence>
<dbReference type="Pfam" id="PF01796">
    <property type="entry name" value="OB_ChsH2_C"/>
    <property type="match status" value="1"/>
</dbReference>
<feature type="domain" description="ChsH2 rubredoxin-like zinc ribbon" evidence="2">
    <location>
        <begin position="18"/>
        <end position="48"/>
    </location>
</feature>
<dbReference type="Pfam" id="PF12172">
    <property type="entry name" value="zf-ChsH2"/>
    <property type="match status" value="1"/>
</dbReference>
<accession>A0A1Y3PTY5</accession>
<evidence type="ECO:0000313" key="4">
    <source>
        <dbReference type="Proteomes" id="UP000196475"/>
    </source>
</evidence>
<dbReference type="SUPFAM" id="SSF50249">
    <property type="entry name" value="Nucleic acid-binding proteins"/>
    <property type="match status" value="1"/>
</dbReference>
<dbReference type="EMBL" id="LZRT01000010">
    <property type="protein sequence ID" value="OUM90835.1"/>
    <property type="molecule type" value="Genomic_DNA"/>
</dbReference>